<keyword evidence="2" id="KW-1133">Transmembrane helix</keyword>
<dbReference type="Proteomes" id="UP000297065">
    <property type="component" value="Chromosome"/>
</dbReference>
<evidence type="ECO:0000259" key="4">
    <source>
        <dbReference type="SMART" id="SM00978"/>
    </source>
</evidence>
<dbReference type="EMBL" id="CP036295">
    <property type="protein sequence ID" value="QCC84913.1"/>
    <property type="molecule type" value="Genomic_DNA"/>
</dbReference>
<evidence type="ECO:0000256" key="3">
    <source>
        <dbReference type="SAM" id="SignalP"/>
    </source>
</evidence>
<feature type="compositionally biased region" description="Low complexity" evidence="1">
    <location>
        <begin position="60"/>
        <end position="77"/>
    </location>
</feature>
<dbReference type="PANTHER" id="PTHR41542">
    <property type="entry name" value="BLL5807 PROTEIN"/>
    <property type="match status" value="1"/>
</dbReference>
<feature type="region of interest" description="Disordered" evidence="1">
    <location>
        <begin position="38"/>
        <end position="78"/>
    </location>
</feature>
<gene>
    <name evidence="5" type="ORF">DDIC_03260</name>
</gene>
<dbReference type="SMART" id="SM00978">
    <property type="entry name" value="Tim44"/>
    <property type="match status" value="1"/>
</dbReference>
<evidence type="ECO:0000313" key="5">
    <source>
        <dbReference type="EMBL" id="QCC84913.1"/>
    </source>
</evidence>
<sequence length="309" mass="32706">MQIKAFSSILVLLCCSLMLAMSDDALAARLGGGSSFGSKPFMSTPAPRPPQPAFQSKPNPGQTQAQPQQAPAPSRPGGLFGGMGGLMGGLLAGTLIGSLLGGHGFAGGGFMDILLFGLMIFIGLKLFAAFRGSQRPAQAGAGAQGMQNSSAQPEAGMMREDASGNGWEALRNQGAAQADVPGPQIPMPPGFDAEEFLRGAKMAYTRLQAAWDKRDMNDISQFATEAVQQSVREQMAADPKPSTTEILLVNAQLLGVHDEGDEQYAQVFFDVLLRETPAQETPSSVREVWHFLRPVSGGNWKLDGIQQVE</sequence>
<keyword evidence="3" id="KW-0732">Signal</keyword>
<dbReference type="AlphaFoldDB" id="A0A4P7UFV4"/>
<dbReference type="PANTHER" id="PTHR41542:SF1">
    <property type="entry name" value="BLL5807 PROTEIN"/>
    <property type="match status" value="1"/>
</dbReference>
<proteinExistence type="predicted"/>
<feature type="signal peptide" evidence="3">
    <location>
        <begin position="1"/>
        <end position="27"/>
    </location>
</feature>
<dbReference type="OrthoDB" id="5297955at2"/>
<reference evidence="5 6" key="1">
    <citation type="submission" date="2019-02" db="EMBL/GenBank/DDBJ databases">
        <title>Complete Genome Sequence of Desulfovibrio desulfuricans IC1, a Sulfonate Utilizing Anaerobe.</title>
        <authorList>
            <person name="Day L.A."/>
            <person name="De Leon K.B."/>
            <person name="Wall J.D."/>
        </authorList>
    </citation>
    <scope>NUCLEOTIDE SEQUENCE [LARGE SCALE GENOMIC DNA]</scope>
    <source>
        <strain evidence="5 6">IC1</strain>
    </source>
</reference>
<dbReference type="RefSeq" id="WP_136399123.1">
    <property type="nucleotide sequence ID" value="NZ_CP036295.1"/>
</dbReference>
<feature type="transmembrane region" description="Helical" evidence="2">
    <location>
        <begin position="113"/>
        <end position="130"/>
    </location>
</feature>
<feature type="domain" description="Tim44-like" evidence="4">
    <location>
        <begin position="175"/>
        <end position="307"/>
    </location>
</feature>
<feature type="transmembrane region" description="Helical" evidence="2">
    <location>
        <begin position="79"/>
        <end position="101"/>
    </location>
</feature>
<evidence type="ECO:0000256" key="1">
    <source>
        <dbReference type="SAM" id="MobiDB-lite"/>
    </source>
</evidence>
<evidence type="ECO:0000256" key="2">
    <source>
        <dbReference type="SAM" id="Phobius"/>
    </source>
</evidence>
<dbReference type="InterPro" id="IPR007379">
    <property type="entry name" value="Tim44-like_dom"/>
</dbReference>
<dbReference type="InterPro" id="IPR032710">
    <property type="entry name" value="NTF2-like_dom_sf"/>
</dbReference>
<keyword evidence="2" id="KW-0472">Membrane</keyword>
<accession>A0A4P7UFV4</accession>
<evidence type="ECO:0000313" key="6">
    <source>
        <dbReference type="Proteomes" id="UP000297065"/>
    </source>
</evidence>
<dbReference type="SUPFAM" id="SSF54427">
    <property type="entry name" value="NTF2-like"/>
    <property type="match status" value="1"/>
</dbReference>
<dbReference type="Pfam" id="PF04280">
    <property type="entry name" value="Tim44"/>
    <property type="match status" value="1"/>
</dbReference>
<keyword evidence="2" id="KW-0812">Transmembrane</keyword>
<name>A0A4P7UFV4_DESDE</name>
<organism evidence="5 6">
    <name type="scientific">Desulfovibrio desulfuricans</name>
    <dbReference type="NCBI Taxonomy" id="876"/>
    <lineage>
        <taxon>Bacteria</taxon>
        <taxon>Pseudomonadati</taxon>
        <taxon>Thermodesulfobacteriota</taxon>
        <taxon>Desulfovibrionia</taxon>
        <taxon>Desulfovibrionales</taxon>
        <taxon>Desulfovibrionaceae</taxon>
        <taxon>Desulfovibrio</taxon>
    </lineage>
</organism>
<protein>
    <submittedName>
        <fullName evidence="5">Tim44 domain-containing protein</fullName>
    </submittedName>
</protein>
<feature type="chain" id="PRO_5020875685" evidence="3">
    <location>
        <begin position="28"/>
        <end position="309"/>
    </location>
</feature>